<feature type="compositionally biased region" description="Polar residues" evidence="1">
    <location>
        <begin position="4302"/>
        <end position="4331"/>
    </location>
</feature>
<feature type="domain" description="Bacterial Ig-like" evidence="2">
    <location>
        <begin position="710"/>
        <end position="804"/>
    </location>
</feature>
<feature type="domain" description="Bacterial Ig-like" evidence="2">
    <location>
        <begin position="492"/>
        <end position="586"/>
    </location>
</feature>
<feature type="region of interest" description="Disordered" evidence="1">
    <location>
        <begin position="1129"/>
        <end position="1150"/>
    </location>
</feature>
<feature type="region of interest" description="Disordered" evidence="1">
    <location>
        <begin position="2399"/>
        <end position="2422"/>
    </location>
</feature>
<feature type="region of interest" description="Disordered" evidence="1">
    <location>
        <begin position="2271"/>
        <end position="2308"/>
    </location>
</feature>
<feature type="compositionally biased region" description="Polar residues" evidence="1">
    <location>
        <begin position="4937"/>
        <end position="4958"/>
    </location>
</feature>
<dbReference type="SUPFAM" id="SSF51120">
    <property type="entry name" value="beta-Roll"/>
    <property type="match status" value="1"/>
</dbReference>
<feature type="compositionally biased region" description="Polar residues" evidence="1">
    <location>
        <begin position="3160"/>
        <end position="3188"/>
    </location>
</feature>
<feature type="region of interest" description="Disordered" evidence="1">
    <location>
        <begin position="3160"/>
        <end position="3197"/>
    </location>
</feature>
<feature type="compositionally biased region" description="Polar residues" evidence="1">
    <location>
        <begin position="105"/>
        <end position="114"/>
    </location>
</feature>
<feature type="region of interest" description="Disordered" evidence="1">
    <location>
        <begin position="1637"/>
        <end position="1658"/>
    </location>
</feature>
<feature type="region of interest" description="Disordered" evidence="1">
    <location>
        <begin position="4049"/>
        <end position="4086"/>
    </location>
</feature>
<dbReference type="Gene3D" id="2.60.40.10">
    <property type="entry name" value="Immunoglobulins"/>
    <property type="match status" value="8"/>
</dbReference>
<dbReference type="InterPro" id="IPR011049">
    <property type="entry name" value="Serralysin-like_metalloprot_C"/>
</dbReference>
<feature type="region of interest" description="Disordered" evidence="1">
    <location>
        <begin position="2653"/>
        <end position="2677"/>
    </location>
</feature>
<feature type="region of interest" description="Disordered" evidence="1">
    <location>
        <begin position="4684"/>
        <end position="4721"/>
    </location>
</feature>
<dbReference type="Pfam" id="PF19077">
    <property type="entry name" value="Big_13"/>
    <property type="match status" value="8"/>
</dbReference>
<feature type="region of interest" description="Disordered" evidence="1">
    <location>
        <begin position="2017"/>
        <end position="2054"/>
    </location>
</feature>
<dbReference type="InterPro" id="IPR013783">
    <property type="entry name" value="Ig-like_fold"/>
</dbReference>
<dbReference type="Gene3D" id="3.30.420.430">
    <property type="match status" value="1"/>
</dbReference>
<feature type="region of interest" description="Disordered" evidence="1">
    <location>
        <begin position="1509"/>
        <end position="1533"/>
    </location>
</feature>
<gene>
    <name evidence="3" type="ORF">RGE70_16430</name>
</gene>
<dbReference type="RefSeq" id="WP_310472519.1">
    <property type="nucleotide sequence ID" value="NZ_CP136522.1"/>
</dbReference>
<feature type="region of interest" description="Disordered" evidence="1">
    <location>
        <begin position="3796"/>
        <end position="3817"/>
    </location>
</feature>
<feature type="region of interest" description="Disordered" evidence="1">
    <location>
        <begin position="3034"/>
        <end position="3055"/>
    </location>
</feature>
<feature type="compositionally biased region" description="Polar residues" evidence="1">
    <location>
        <begin position="2907"/>
        <end position="2934"/>
    </location>
</feature>
<feature type="domain" description="Bacterial Ig-like" evidence="2">
    <location>
        <begin position="928"/>
        <end position="1022"/>
    </location>
</feature>
<dbReference type="InterPro" id="IPR044016">
    <property type="entry name" value="Big_13"/>
</dbReference>
<feature type="compositionally biased region" description="Polar residues" evidence="1">
    <location>
        <begin position="2271"/>
        <end position="2299"/>
    </location>
</feature>
<feature type="region of interest" description="Disordered" evidence="1">
    <location>
        <begin position="3923"/>
        <end position="3944"/>
    </location>
</feature>
<feature type="domain" description="Bacterial Ig-like" evidence="2">
    <location>
        <begin position="274"/>
        <end position="368"/>
    </location>
</feature>
<evidence type="ECO:0000313" key="3">
    <source>
        <dbReference type="EMBL" id="WOT04880.1"/>
    </source>
</evidence>
<dbReference type="NCBIfam" id="NF033510">
    <property type="entry name" value="Ca_tandemer"/>
    <property type="match status" value="8"/>
</dbReference>
<feature type="region of interest" description="Disordered" evidence="1">
    <location>
        <begin position="2907"/>
        <end position="2935"/>
    </location>
</feature>
<feature type="region of interest" description="Disordered" evidence="1">
    <location>
        <begin position="4430"/>
        <end position="4454"/>
    </location>
</feature>
<keyword evidence="4" id="KW-1185">Reference proteome</keyword>
<feature type="region of interest" description="Disordered" evidence="1">
    <location>
        <begin position="1890"/>
        <end position="1927"/>
    </location>
</feature>
<feature type="region of interest" description="Disordered" evidence="1">
    <location>
        <begin position="2526"/>
        <end position="2547"/>
    </location>
</feature>
<evidence type="ECO:0000256" key="1">
    <source>
        <dbReference type="SAM" id="MobiDB-lite"/>
    </source>
</evidence>
<feature type="region of interest" description="Disordered" evidence="1">
    <location>
        <begin position="4556"/>
        <end position="4581"/>
    </location>
</feature>
<feature type="region of interest" description="Disordered" evidence="1">
    <location>
        <begin position="93"/>
        <end position="117"/>
    </location>
</feature>
<feature type="region of interest" description="Disordered" evidence="1">
    <location>
        <begin position="4811"/>
        <end position="4834"/>
    </location>
</feature>
<feature type="region of interest" description="Disordered" evidence="1">
    <location>
        <begin position="2780"/>
        <end position="2801"/>
    </location>
</feature>
<feature type="compositionally biased region" description="Polar residues" evidence="1">
    <location>
        <begin position="4175"/>
        <end position="4204"/>
    </location>
</feature>
<feature type="region of interest" description="Disordered" evidence="1">
    <location>
        <begin position="3669"/>
        <end position="3690"/>
    </location>
</feature>
<evidence type="ECO:0000259" key="2">
    <source>
        <dbReference type="Pfam" id="PF19077"/>
    </source>
</evidence>
<feature type="compositionally biased region" description="Polar residues" evidence="1">
    <location>
        <begin position="4049"/>
        <end position="4077"/>
    </location>
</feature>
<protein>
    <submittedName>
        <fullName evidence="3">Ig-like domain-containing protein</fullName>
    </submittedName>
</protein>
<feature type="domain" description="Bacterial Ig-like" evidence="2">
    <location>
        <begin position="601"/>
        <end position="695"/>
    </location>
</feature>
<feature type="domain" description="Bacterial Ig-like" evidence="2">
    <location>
        <begin position="166"/>
        <end position="259"/>
    </location>
</feature>
<feature type="region of interest" description="Disordered" evidence="1">
    <location>
        <begin position="1763"/>
        <end position="1787"/>
    </location>
</feature>
<feature type="compositionally biased region" description="Polar residues" evidence="1">
    <location>
        <begin position="2017"/>
        <end position="2045"/>
    </location>
</feature>
<evidence type="ECO:0000313" key="4">
    <source>
        <dbReference type="Proteomes" id="UP001529491"/>
    </source>
</evidence>
<dbReference type="EMBL" id="CP136522">
    <property type="protein sequence ID" value="WOT04880.1"/>
    <property type="molecule type" value="Genomic_DNA"/>
</dbReference>
<feature type="region of interest" description="Disordered" evidence="1">
    <location>
        <begin position="1383"/>
        <end position="1404"/>
    </location>
</feature>
<proteinExistence type="predicted"/>
<sequence>MKSIAITQTGHIQKITGTVTADIDGNVKQVLEGDLIPAGTNLSIEDNSYVELIFEDGSIISSSDAPTVTAEVLPPLDSETLSEIEEIQALIAAGEDPTEGPDTAAGSQVSSNGSAAPVSIARGGAETLAEAGYDSAGQNISTAENTIASTQNDDINVTNSVAFTSITEDTGSSSSDFITNDNTLVFNGSVDLDDDSTLVVNINGTDYTTSNGLVIDAQGNWSVDLTGTTLADGTYPVTATVTDLAGNSDKATQDVVVDTKIDEDEDGQTVAITSITDDTGSSATDFITNDNTLVFKGTVDLDDDSTLVVNINGTDYTTSNGLVIDAQGNWSVDLTGTTLADGTYPVTATVTDLAGNSDTATQDVVVDTKIDEDEDGQTVAITSITDDTGSSATDFITNDNSLVFNGSVDLDDDSTLVVNINGTDYTTSNGLVIDAQGNWSVDLTGTTLADGTYPVTATVTDVAGNSDTATQDVVVDTKIDEDEDGQTVAITSITDDTGSSATDFITNDNSLVFNGSVDLDDDSTLVVNINGTDYTTSNGLVIDAQGNWSVDLTGTTLADGTYPVTATVTDLAGNSDTATQDVVVDTKIDEDEDGQTVAITSITDDTGSSATDFITNDNTLVFNGSVDLDDDSTLVVNINGTDYTTSNGLVIDAQGNWSVDLTGTTLADGTYPVTATVTDLAGNSDTATQDVVVDTKIDEDEDGQTVAITSITDDTGSSAADFITNDNTLVFNGSVDLDDDSTLVVNINGTDYTTSNGLVIDAQGNWSVDLTGTTLADGTYPVTATVTDVAGNSDKATQDVVVDTKIDEDEDGQTVAITSITDDTGSSATDFITNDNTLVFKGTVDLGDDSTLVVNINGTDYTTDNGLVIDAQGNWSVDLTGTTLADGTYPVTATVTDVAGNSDKATQDVVVDTKIDEDEDGQTVAITSITDDTGSSATDFITNDNTLVFKGTVDLGDDSTLVVNINGTDYTAANGLVIDALGNWSVDLTGTTLADGTYPVTATVTDLAGNSDKATQNVVVDTTAPNAPTVTIVDDNNPDDTQLTNAEINGDGVQLTVAINADDFAAGGSVNLTINNGNDTSTVELVLVGDQLQFDDGSPATNYNYSNGTISWTETTPADGETIKVEATQTDKAGNTSAPGSDNATVGDTTAPNAPTVTIVDDNNPDDTQLTNAEINGDGVQLTVAINADDFAAGGSVNLTIYNGNDTSTVELVLVGDQLQFDDGSPATNYNYSNGTISWTETTPADGETIKVEATQTDKAGNTSAPGSDNATVGDTTAPNAPTVTIVDDNNPDDTQLTNAEINGDGVQLTVAINADDFAAGGSVNLTIYNGNDTSTVELVLVGDQLQFDDGSPATNYNYSNGTISWTETTPADGETIKVEATQTDKAGNTSAPGSDNATVGDTTAPNAPTVTIVDDNNPDDTQLTNAEINGDGVQLTVAINADDFAAGGSVNLTINNGNDTSTVELVLVGDQLQFDDGSPATNYNYSNGTISWTETTPADGETIKVEATQTDKAGNTSAPGSDNATVGDTTAPNAPTVTIVDDNNPDDTQLTNAEINGDGVQLTVAINADDFAAGGSVNLTIYNGNDTSTVELVLVGDQLQFDDGSPATNYNYSNGTISWTETTPADGETIKVEATQTDKAGNTSAPGSDNATVGDTTAPNAPTVTIVDDNNPDDTQLTNAEINGDGVQLTVAINADDFAAGGSVNLTINNGNDTSTVELVLVGDQLQFDDGSPATNYNYSNGTISWTETTPADGETIKVEATQTDKAGNTSAPGSDNATVGDTTAPNAPTVTIVDDNNPDDTQLTNAEINGDGVQLTVAINADDFAAGGSVNLTIYNGNDTSTVELVLVGDQLQFDDGSPATNYNYSNGTISWTETTPADGETIKVEATQTDKAGNTSAPGSDNATVGDTTAPNAPTVTIVDDNNPDDTQLTNAEINGDGVQLTVAINADDFAAGGSVNLTIYNGNDTSTVELVLVGDQLQFDDGSPATNYNYSNGTISWTETTPADGETIKVEATQTDKAGNTSAPGSDNATVGDTTAPNAPTVTIVDDNNPDDTQLTNAEINGDGVQLTVAINADDFAAGGSVNLTINNGNDTSTVELVLVGDQLQFDDGSPATNYNYSNGTISWTETTPADGETIKVEATQTDKAGNTSAPGSDNATVGDTTAPNAPTVTIVDDNNPDDTQLTNAEINGDGVQLTVAINADDFAAGGSVNLTINNGNDTSTVELVLVGDQLQFDDGSPATNYNYSNGTISWTETTPADGETIKVEATQTDKAGNTSAPGSDNATVGDTTAPNAPTVTIVDDNNPDDTQLTNAEINGDGVQLTVAINADDFAAGGSVNLTIYNGNDTSTVELVLVGDQLQFDDGSPATNYNYSNGTISWTETTPADGETIKVEATQTDKAGNTSAPGSDNATVGDTTAPNAPTVTIVDDNNPDDTQLTNAEINGDGVQLTVAINADDFAAGGSVNLTIYNGNNTSTVELVLVGDQLQFDDGSPATNYNYSNGTISWTETTPADGETIKVEATQTDKAGNTSAPGSDNATVGDTTAPNAPTVTIVDDNNPDDTQLTNAEINGDGVQLTVAINADDFAAGGSVNLTINNGNDTSTVELVLVGDQLQFDDGSPATNYNYSNGTISWTETTPADGETIKVEATQTDKAGNTSAPGSDNATVGDTTAPNAPTVTIVDDNNPDDTQLTNAEINGDGVQLTVAINADDFAAGGSVNLTIYNGNNTSTVELVLVGDQLQFDDGSPATNYNYSNGTISWTETTPADGETIKVEATQTDKAGNTSAPGSDNATVGDTTAPNAPTVTIVDDNNPDDTQLTNAEINGDGVQLTVAINADDFAAGGSVNLTINNGNDTSTVELVLVGDQLQFDDGSPATNYNYSNGTISWTETTPADGETIKVEATQTDKAGNTSAPGSDNATVGDTTAPNAPTVTIVDDNNPDDTQLTNAEINGDGVQLTVAINADDFAAGGSVNLTIYNGNDTSTVELVLVGDQLQFDDGSPATNYNYSNGTISWTETTPADGETIKVEATQTDKAGNTSAPGSDNATVGDTTAPNAPTVTIVDDNNPDDTQLTNAEINGDGVQLTVAINADDFAAGGSVNLTIYNGNDTSTVELVLVGDQLQFDDGSPATNYNYSNGTISWTETTPADGETIKVEATQTDKAGNTSAPGSDNATVGDTTAPNAPTVTIVDDNNPDDTQLTNAEINGDGVQLTVAINADDFAAGGSVNLTINNGNNTSTVELVLVGDQLQFDDGSPATNYNYSNGTISWTETTPADGETIKVEATQTDKAGNTSAPGSDNATVGDTTAPNAPTVTIVDDNNPDDTQLTNAEINGDGVQLTVAINADDFAAGGSVNLTINNGNNTSTVELVLVGDQLQFDDGSPATNYNYSNGTISWTETTPADGETIKVEATQTDEAGNTSAPGSDNATVGDTTAPNAPTVTIVDDNNPDDTQLTNAEINGDGVQLTVAINADDFAAGGSVNLTIYNGNDTSTVELVLVGDQLQFDDGSPATNYNYSNGTISWTETTPADGETIKVEATQTDKAGNTSAPGSDNATVGDTTAPNAPTVTIVDDNNPDDTQLTNAEINGDGVQLTVAINADDFAAGGSVNLTINNGNDTSTVELVLVGDQLQFDDGSPATNYNYSNGTISWTETTPADGETIKVEATQTDKAGNTSAPGSDNATVGDTTAPNAPTVTIVDDNNPDDTQLTNAEINGDGVQLTVAINADDFAAGGSVNLTIYNGNNTSTVELVLVGDQLQFDDGSPATNYNYSNGTISWTETTPADGETIKVEATQTDKAGNTSAPGSDNATVGDTTAPNAPTVTIVDDNNPDDTQLTNAEINGDGVQLTVAINADDFAAGGSVNLTIYNGNNTSTVELVLVGDQLQFDDGSPATNYNYSNGTISWTETTPADGETIKVEATQTDKAGNTSAPGSDNATVGDTTAPNAPTVTIVDDNNPDDTQLTNAEINGDGVQLTVAINADDFAAGGSVNLTINNGNNTSTVELVLVGDQLQFDDGSPATNYNYSNGTISWTETTPADGETIKVEATQTDKAGNTSAPGSDNATVGDTTAPNAPTVTIVDDNNPDDTQLTNAEINGDGVQLTVAINADDFAAGGSVNLTIYNGNDTSTVELVLVGDQLQFDDGSPATNYNYSNGTISWTETTPADGETIKVEATQTDKAGNTSAPGSDNATVGDTTAPNAPTVTIVDDNNPDDTQLTNAEINGDGVQLTVAINADDFAAGGSVNLTIYNGNDTSTVELVLVGDQLQFDDGSPATNYNYSNGTISWTETTPADGETIKVEATQTDKAGNTSAPGSDNATVGDTTAPNAPTVTIVDDNNPDDTQLTNAEINGDGVQLTVAINADDFAAGGSVNLTINNGNNTSTVELVLVGDQLQFDDGSPATNYNYSNGTISWTETTPADGETIKVEATQTDKAGNTSAPGSDNATVGDTTAPNAPTVTIVDDNNPDDTQLTNAEINGDGVQLTVAINADDFAAGGSVNLTINNGNDTSTVELVLVGDQLQFDDGSPATNYNYSNGTISWTETTPADGETIKVEATQTDEAGNTSAPGSDNATVGDTTAPNAPTVTIVDDNNPDDTQLTNAEINGDGVQLTVAINADDFAAGGSVNLTIYNGNDTSTVELVLVGDQLQFDDGSPATNYNYSNGTISWTETTPADGETIKVEATQTDKAGNTSAPGSDNATVGDTTAPNAPTVTIVDDNNPDDTQLTNAEINGDGVQLTVAINADDFAAGGSVNLTINNGNNTSTVELVLVGDQLQFDDGSPATNYNYSNGTISWTETTPADGETIKVEATQTDKAGNTSAPGSDNATVGDTTAPNAPTVTIVDDNNPDDTQLTNAEINGDGVQLTVAINADDFAAGGSVNLTINNGNDTSTVELVLVGDQLQFDDGSPATNYNYSNGTISWTETTPADGETIKVEATQTDKAGNTSAPGSDNATVGDTTAPDAPVVVIVDDSNDNQVLTEAEIGNDEVQVEVTINSNDFAANGTVQLTINNGPTVTALTLSLGLNGSLIVLDGQNNPVTGFSYDDTTGVISWTETTPANEQELVVKATQTDDLGNQSPTGQDNAMVRNNTETSLGEAVEGTNDTVLAIPNGLTFEGTTALGGSVTLVNGNYIYTAPVRDHSDNESDQDSFSVTNADGTISKFTIEITDTVPEAKDDNNSVDVFDSFLVGGVEAVWTASEGGASVITFDGFNGVANNDGNNYDGGDVDNDTGHDQIRWGSSGNSNQSGYGFIDNDQALDGKIALNQDITLGTFTHYNYSIGSDTAISSAVMTITFTVKDAQGVETPVTLDIPFTHNETPNNGANPEDIITIGEATVTFEYQGNDYNVQVVGFREVGQPDGNVVTEISTAEGQSTSYDVVVKIVETDEYSLPSTEGNVLTNDVMSEDIDIVVVEVETEAVTDASATIITGEYGKLTIESNGQYTYQVTEAAVDIPDNATETFEYTIRDSDGNESTAQLTINVNIVEPTNEPTITQNDFLTVDEDSSQSTGNVLTDAATGDSDPDNVLSVTLFSVEGKSYDASSTVINLSEGSFSLDTDGNYTFTPTENWSGTVPTVTYTTNTNATADLVITVNAKADAPLISLNESETLAFMDFEDVNFERGAEWNSNVDIGSISGANTIGDWGTNNDSGHVEVGYERIYLPGESSNKVLEIEADAGDKTLFVDIDCEAGRFYQVGFDIAARLEQIDSSGMTIKIVQINENGNEIGTVEDLYTFDPDSNEWQLNQTVNLQIDTSGTYRLIFESQNADSRGALIDNLSFKAVENYGYEDSFVKLSEINTSLTDADYSEQLSVTLSGIPEGSTLKGTLTNGGPISAIIGTDPVSLDGWDLSTLQVLVADSGTYNVIVTATSTETSNADTSSSTINFDLVIEEDPSVIINGVAPFVAPEVKIEVQANEPVIKQLSVNAIDENDETNNVEMIGTIGNDMMIAGLGVDTFIWNSDSVDGSENTDRISDFNLEQDKLDLTDILQGDSIDELSQYINFTNEDGSTVINVDTNQNGEFDQHIVLDGVDLSAQYGIDSEAIINGLLGNSGDGPLLVGNNQDETLIIDSSDQLPLELDNNGVLNAL</sequence>
<feature type="region of interest" description="Disordered" evidence="1">
    <location>
        <begin position="3542"/>
        <end position="3563"/>
    </location>
</feature>
<accession>A0ABZ0JX39</accession>
<feature type="region of interest" description="Disordered" evidence="1">
    <location>
        <begin position="4937"/>
        <end position="4960"/>
    </location>
</feature>
<feature type="compositionally biased region" description="Polar residues" evidence="1">
    <location>
        <begin position="1890"/>
        <end position="1918"/>
    </location>
</feature>
<feature type="compositionally biased region" description="Polar residues" evidence="1">
    <location>
        <begin position="4684"/>
        <end position="4712"/>
    </location>
</feature>
<feature type="domain" description="Bacterial Ig-like" evidence="2">
    <location>
        <begin position="819"/>
        <end position="913"/>
    </location>
</feature>
<feature type="region of interest" description="Disordered" evidence="1">
    <location>
        <begin position="3287"/>
        <end position="3311"/>
    </location>
</feature>
<feature type="region of interest" description="Disordered" evidence="1">
    <location>
        <begin position="4302"/>
        <end position="4340"/>
    </location>
</feature>
<feature type="region of interest" description="Disordered" evidence="1">
    <location>
        <begin position="3414"/>
        <end position="3437"/>
    </location>
</feature>
<organism evidence="3 4">
    <name type="scientific">Shewanella youngdeokensis</name>
    <dbReference type="NCBI Taxonomy" id="2999068"/>
    <lineage>
        <taxon>Bacteria</taxon>
        <taxon>Pseudomonadati</taxon>
        <taxon>Pseudomonadota</taxon>
        <taxon>Gammaproteobacteria</taxon>
        <taxon>Alteromonadales</taxon>
        <taxon>Shewanellaceae</taxon>
        <taxon>Shewanella</taxon>
    </lineage>
</organism>
<dbReference type="Gene3D" id="2.60.40.1200">
    <property type="match status" value="1"/>
</dbReference>
<name>A0ABZ0JX39_9GAMM</name>
<reference evidence="3 4" key="1">
    <citation type="submission" date="2023-10" db="EMBL/GenBank/DDBJ databases">
        <title>Complete genome sequence of Shewanella sp. DAU334.</title>
        <authorList>
            <person name="Lee Y.-S."/>
            <person name="Jeong H.-R."/>
            <person name="Hwang E.-J."/>
            <person name="Choi Y.-L."/>
            <person name="Kim G.-D."/>
        </authorList>
    </citation>
    <scope>NUCLEOTIDE SEQUENCE [LARGE SCALE GENOMIC DNA]</scope>
    <source>
        <strain evidence="3 4">DAU334</strain>
    </source>
</reference>
<feature type="domain" description="Bacterial Ig-like" evidence="2">
    <location>
        <begin position="383"/>
        <end position="477"/>
    </location>
</feature>
<feature type="region of interest" description="Disordered" evidence="1">
    <location>
        <begin position="2143"/>
        <end position="2166"/>
    </location>
</feature>
<feature type="region of interest" description="Disordered" evidence="1">
    <location>
        <begin position="4175"/>
        <end position="4213"/>
    </location>
</feature>
<feature type="region of interest" description="Disordered" evidence="1">
    <location>
        <begin position="1256"/>
        <end position="1279"/>
    </location>
</feature>
<dbReference type="Proteomes" id="UP001529491">
    <property type="component" value="Chromosome"/>
</dbReference>